<dbReference type="Proteomes" id="UP000601435">
    <property type="component" value="Unassembled WGS sequence"/>
</dbReference>
<dbReference type="InterPro" id="IPR038718">
    <property type="entry name" value="SNF2-like_sf"/>
</dbReference>
<accession>A0A812SV05</accession>
<dbReference type="OrthoDB" id="425112at2759"/>
<dbReference type="Gene3D" id="3.40.50.10810">
    <property type="entry name" value="Tandem AAA-ATPase domain"/>
    <property type="match status" value="1"/>
</dbReference>
<evidence type="ECO:0008006" key="3">
    <source>
        <dbReference type="Google" id="ProtNLM"/>
    </source>
</evidence>
<proteinExistence type="predicted"/>
<gene>
    <name evidence="1" type="ORF">SNEC2469_LOCUS14043</name>
</gene>
<keyword evidence="2" id="KW-1185">Reference proteome</keyword>
<name>A0A812SV05_9DINO</name>
<dbReference type="SUPFAM" id="SSF52540">
    <property type="entry name" value="P-loop containing nucleoside triphosphate hydrolases"/>
    <property type="match status" value="1"/>
</dbReference>
<dbReference type="EMBL" id="CAJNJA010022474">
    <property type="protein sequence ID" value="CAE7493793.1"/>
    <property type="molecule type" value="Genomic_DNA"/>
</dbReference>
<feature type="non-terminal residue" evidence="1">
    <location>
        <position position="1"/>
    </location>
</feature>
<comment type="caution">
    <text evidence="1">The sequence shown here is derived from an EMBL/GenBank/DDBJ whole genome shotgun (WGS) entry which is preliminary data.</text>
</comment>
<protein>
    <recommendedName>
        <fullName evidence="3">Helicase ATP-binding domain-containing protein</fullName>
    </recommendedName>
</protein>
<evidence type="ECO:0000313" key="2">
    <source>
        <dbReference type="Proteomes" id="UP000601435"/>
    </source>
</evidence>
<evidence type="ECO:0000313" key="1">
    <source>
        <dbReference type="EMBL" id="CAE7493793.1"/>
    </source>
</evidence>
<organism evidence="1 2">
    <name type="scientific">Symbiodinium necroappetens</name>
    <dbReference type="NCBI Taxonomy" id="1628268"/>
    <lineage>
        <taxon>Eukaryota</taxon>
        <taxon>Sar</taxon>
        <taxon>Alveolata</taxon>
        <taxon>Dinophyceae</taxon>
        <taxon>Suessiales</taxon>
        <taxon>Symbiodiniaceae</taxon>
        <taxon>Symbiodinium</taxon>
    </lineage>
</organism>
<sequence length="109" mass="11790">MPAAPLRALGYTSAGGSFAKIGGDNKPMSSLMKIGYATGTGNVYCNKIVLMDEAHNLVRSQTQYAEQLQRLRRLLYEARSLVLAGFTGTPILSEPSEGRQLLDIIKGVM</sequence>
<dbReference type="AlphaFoldDB" id="A0A812SV05"/>
<reference evidence="1" key="1">
    <citation type="submission" date="2021-02" db="EMBL/GenBank/DDBJ databases">
        <authorList>
            <person name="Dougan E. K."/>
            <person name="Rhodes N."/>
            <person name="Thang M."/>
            <person name="Chan C."/>
        </authorList>
    </citation>
    <scope>NUCLEOTIDE SEQUENCE</scope>
</reference>
<dbReference type="InterPro" id="IPR027417">
    <property type="entry name" value="P-loop_NTPase"/>
</dbReference>